<keyword evidence="4" id="KW-1185">Reference proteome</keyword>
<protein>
    <submittedName>
        <fullName evidence="3">Uncharacterized protein</fullName>
    </submittedName>
</protein>
<reference evidence="4" key="1">
    <citation type="submission" date="2016-10" db="EMBL/GenBank/DDBJ databases">
        <authorList>
            <person name="Varghese N."/>
            <person name="Submissions S."/>
        </authorList>
    </citation>
    <scope>NUCLEOTIDE SEQUENCE [LARGE SCALE GENOMIC DNA]</scope>
    <source>
        <strain evidence="4">CGMCC 1.11012</strain>
    </source>
</reference>
<keyword evidence="2" id="KW-0472">Membrane</keyword>
<dbReference type="Proteomes" id="UP000199050">
    <property type="component" value="Unassembled WGS sequence"/>
</dbReference>
<keyword evidence="2" id="KW-0812">Transmembrane</keyword>
<organism evidence="3 4">
    <name type="scientific">Paenibacillus typhae</name>
    <dbReference type="NCBI Taxonomy" id="1174501"/>
    <lineage>
        <taxon>Bacteria</taxon>
        <taxon>Bacillati</taxon>
        <taxon>Bacillota</taxon>
        <taxon>Bacilli</taxon>
        <taxon>Bacillales</taxon>
        <taxon>Paenibacillaceae</taxon>
        <taxon>Paenibacillus</taxon>
    </lineage>
</organism>
<evidence type="ECO:0000256" key="2">
    <source>
        <dbReference type="SAM" id="Phobius"/>
    </source>
</evidence>
<evidence type="ECO:0000313" key="4">
    <source>
        <dbReference type="Proteomes" id="UP000199050"/>
    </source>
</evidence>
<evidence type="ECO:0000313" key="3">
    <source>
        <dbReference type="EMBL" id="SDJ81700.1"/>
    </source>
</evidence>
<sequence length="107" mass="11764">MQSVKVKGADEQMGYAAVFVVLLVIVAVSFRSRSRSSKPESPKQGMPSNVISMDRHRKAKQSAAIQPCSSCRKKNGKLIFYAQDDGSVVGLCKDCKVKAKKRDMMPL</sequence>
<dbReference type="OrthoDB" id="2679368at2"/>
<dbReference type="RefSeq" id="WP_090716426.1">
    <property type="nucleotide sequence ID" value="NZ_CBCSKY010000028.1"/>
</dbReference>
<feature type="region of interest" description="Disordered" evidence="1">
    <location>
        <begin position="31"/>
        <end position="58"/>
    </location>
</feature>
<accession>A0A1G8WVU6</accession>
<gene>
    <name evidence="3" type="ORF">SAMN05216192_1254</name>
</gene>
<evidence type="ECO:0000256" key="1">
    <source>
        <dbReference type="SAM" id="MobiDB-lite"/>
    </source>
</evidence>
<dbReference type="AlphaFoldDB" id="A0A1G8WVU6"/>
<keyword evidence="2" id="KW-1133">Transmembrane helix</keyword>
<feature type="transmembrane region" description="Helical" evidence="2">
    <location>
        <begin position="12"/>
        <end position="30"/>
    </location>
</feature>
<dbReference type="EMBL" id="FNDX01000025">
    <property type="protein sequence ID" value="SDJ81700.1"/>
    <property type="molecule type" value="Genomic_DNA"/>
</dbReference>
<dbReference type="STRING" id="1174501.SAMN05216192_1254"/>
<name>A0A1G8WVU6_9BACL</name>
<proteinExistence type="predicted"/>